<dbReference type="Proteomes" id="UP000675881">
    <property type="component" value="Chromosome 8"/>
</dbReference>
<gene>
    <name evidence="1" type="ORF">LSAA_13822</name>
</gene>
<keyword evidence="2" id="KW-1185">Reference proteome</keyword>
<reference evidence="1" key="1">
    <citation type="submission" date="2021-02" db="EMBL/GenBank/DDBJ databases">
        <authorList>
            <person name="Bekaert M."/>
        </authorList>
    </citation>
    <scope>NUCLEOTIDE SEQUENCE</scope>
    <source>
        <strain evidence="1">IoA-00</strain>
    </source>
</reference>
<dbReference type="GO" id="GO:0072686">
    <property type="term" value="C:mitotic spindle"/>
    <property type="evidence" value="ECO:0007669"/>
    <property type="project" value="TreeGrafter"/>
</dbReference>
<dbReference type="AlphaFoldDB" id="A0A7R8D6J6"/>
<evidence type="ECO:0000313" key="1">
    <source>
        <dbReference type="EMBL" id="CAF3018166.1"/>
    </source>
</evidence>
<dbReference type="PANTHER" id="PTHR19378">
    <property type="entry name" value="GOLGIN- RELATED"/>
    <property type="match status" value="1"/>
</dbReference>
<sequence>MGRGKDLLDFLVRMETPNIPESSDGEELDWVWEMGGEEFLEWLLCNVHPETHLLRKNEANYREGAGPCLSDCVLEKALDALPDERSVEDVREEVDTLERELSSLEDFEKEMRECSKSVGRQESALASRASLIKSKLIQEQEREDIPLMEASNQYTQQLDLLIRELHSISELTSFKDPKKILISEFNIESITKEDDKFSKLVDEFIDKQFKVGIQARDLSENICYDLVVGRSEAEFEELVAEISRLRLGFKDEEKRKTLSSARLQGEKEAFQYLTTYSFKNDLNKEPSGLMVSSQQLYNIITDEIKVELISASQKSLSPLLDEIAALHCRQILNLDCQIKLYRQKYTLDRHNVLKEILLEQFSRQEMLLILLRNEFQGFKRIGNEVSSIQDHHRMKYSQLTKTKETIKSIKDELSGIVTTTVVNPHNDITLASLGNILNSTTPSVPLTYNKLLSSFTDFISSRKNNMMECERHSQQNIILYNRSLSGLKSLYEDLGSGSKLFFAIN</sequence>
<dbReference type="PANTHER" id="PTHR19378:SF0">
    <property type="entry name" value="HAUS AUGMIN-LIKE COMPLEX SUBUNIT 3"/>
    <property type="match status" value="1"/>
</dbReference>
<dbReference type="InterPro" id="IPR026206">
    <property type="entry name" value="HAUS3"/>
</dbReference>
<dbReference type="OrthoDB" id="2159690at2759"/>
<name>A0A7R8D6J6_LEPSM</name>
<protein>
    <submittedName>
        <fullName evidence="1">(salmon louse) hypothetical protein</fullName>
    </submittedName>
</protein>
<dbReference type="EMBL" id="HG994587">
    <property type="protein sequence ID" value="CAF3018166.1"/>
    <property type="molecule type" value="Genomic_DNA"/>
</dbReference>
<dbReference type="GO" id="GO:0031023">
    <property type="term" value="P:microtubule organizing center organization"/>
    <property type="evidence" value="ECO:0007669"/>
    <property type="project" value="TreeGrafter"/>
</dbReference>
<proteinExistence type="predicted"/>
<dbReference type="GO" id="GO:0005815">
    <property type="term" value="C:microtubule organizing center"/>
    <property type="evidence" value="ECO:0007669"/>
    <property type="project" value="TreeGrafter"/>
</dbReference>
<dbReference type="GO" id="GO:0051225">
    <property type="term" value="P:spindle assembly"/>
    <property type="evidence" value="ECO:0007669"/>
    <property type="project" value="InterPro"/>
</dbReference>
<evidence type="ECO:0000313" key="2">
    <source>
        <dbReference type="Proteomes" id="UP000675881"/>
    </source>
</evidence>
<dbReference type="GO" id="GO:0070652">
    <property type="term" value="C:HAUS complex"/>
    <property type="evidence" value="ECO:0007669"/>
    <property type="project" value="InterPro"/>
</dbReference>
<organism evidence="1 2">
    <name type="scientific">Lepeophtheirus salmonis</name>
    <name type="common">Salmon louse</name>
    <name type="synonym">Caligus salmonis</name>
    <dbReference type="NCBI Taxonomy" id="72036"/>
    <lineage>
        <taxon>Eukaryota</taxon>
        <taxon>Metazoa</taxon>
        <taxon>Ecdysozoa</taxon>
        <taxon>Arthropoda</taxon>
        <taxon>Crustacea</taxon>
        <taxon>Multicrustacea</taxon>
        <taxon>Hexanauplia</taxon>
        <taxon>Copepoda</taxon>
        <taxon>Siphonostomatoida</taxon>
        <taxon>Caligidae</taxon>
        <taxon>Lepeophtheirus</taxon>
    </lineage>
</organism>
<accession>A0A7R8D6J6</accession>